<sequence length="240" mass="27352">MTNDLLKLAIEAHGGLSRWNAFRTLEAEMSITGAIWHVKQKPDIFRHVVVAMDTQAQRVELRPLTTPDRYFLFTPGRIAIESTDGRVLESRDNPRSSFAGHSEQTPWDDLHAAYFCSYALWTYFSTPFLYTYQGVVTEELSPWRENGEQWRRLKVTFPASIDTHSREQVSYFGPDGLLRRHDYTVDVMGGATGANYASNYRDFDGVIVPATRRVFAHDADGRKIDEPLLVAIDIGTVSFR</sequence>
<protein>
    <submittedName>
        <fullName evidence="1">Uncharacterized protein</fullName>
    </submittedName>
</protein>
<evidence type="ECO:0000313" key="2">
    <source>
        <dbReference type="Proteomes" id="UP000325273"/>
    </source>
</evidence>
<accession>A0A5B0GBJ9</accession>
<keyword evidence="2" id="KW-1185">Reference proteome</keyword>
<organism evidence="1 2">
    <name type="scientific">Paraburkholderia panacisoli</name>
    <dbReference type="NCBI Taxonomy" id="2603818"/>
    <lineage>
        <taxon>Bacteria</taxon>
        <taxon>Pseudomonadati</taxon>
        <taxon>Pseudomonadota</taxon>
        <taxon>Betaproteobacteria</taxon>
        <taxon>Burkholderiales</taxon>
        <taxon>Burkholderiaceae</taxon>
        <taxon>Paraburkholderia</taxon>
    </lineage>
</organism>
<evidence type="ECO:0000313" key="1">
    <source>
        <dbReference type="EMBL" id="KAA0999299.1"/>
    </source>
</evidence>
<dbReference type="AlphaFoldDB" id="A0A5B0GBJ9"/>
<proteinExistence type="predicted"/>
<comment type="caution">
    <text evidence="1">The sequence shown here is derived from an EMBL/GenBank/DDBJ whole genome shotgun (WGS) entry which is preliminary data.</text>
</comment>
<dbReference type="RefSeq" id="WP_149675488.1">
    <property type="nucleotide sequence ID" value="NZ_VTUZ01000049.1"/>
</dbReference>
<name>A0A5B0GBJ9_9BURK</name>
<dbReference type="Proteomes" id="UP000325273">
    <property type="component" value="Unassembled WGS sequence"/>
</dbReference>
<reference evidence="1 2" key="1">
    <citation type="submission" date="2019-08" db="EMBL/GenBank/DDBJ databases">
        <title>Paraburkholderia sp. DCY113.</title>
        <authorList>
            <person name="Kang J."/>
        </authorList>
    </citation>
    <scope>NUCLEOTIDE SEQUENCE [LARGE SCALE GENOMIC DNA]</scope>
    <source>
        <strain evidence="1 2">DCY113</strain>
    </source>
</reference>
<dbReference type="EMBL" id="VTUZ01000049">
    <property type="protein sequence ID" value="KAA0999299.1"/>
    <property type="molecule type" value="Genomic_DNA"/>
</dbReference>
<gene>
    <name evidence="1" type="ORF">FVF58_41780</name>
</gene>